<keyword evidence="4" id="KW-1185">Reference proteome</keyword>
<feature type="domain" description="TerD" evidence="2">
    <location>
        <begin position="1"/>
        <end position="205"/>
    </location>
</feature>
<dbReference type="CDD" id="cd06974">
    <property type="entry name" value="TerD_like"/>
    <property type="match status" value="1"/>
</dbReference>
<gene>
    <name evidence="3" type="ORF">HNQ88_003468</name>
</gene>
<evidence type="ECO:0000259" key="2">
    <source>
        <dbReference type="Pfam" id="PF02342"/>
    </source>
</evidence>
<dbReference type="GO" id="GO:0046690">
    <property type="term" value="P:response to tellurium ion"/>
    <property type="evidence" value="ECO:0007669"/>
    <property type="project" value="UniProtKB-KW"/>
</dbReference>
<dbReference type="Proteomes" id="UP001185092">
    <property type="component" value="Unassembled WGS sequence"/>
</dbReference>
<dbReference type="EMBL" id="JAVDQD010000004">
    <property type="protein sequence ID" value="MDR6240402.1"/>
    <property type="molecule type" value="Genomic_DNA"/>
</dbReference>
<proteinExistence type="predicted"/>
<dbReference type="Gene3D" id="2.60.60.30">
    <property type="entry name" value="sav2460 like domains"/>
    <property type="match status" value="1"/>
</dbReference>
<dbReference type="PANTHER" id="PTHR32097">
    <property type="entry name" value="CAMP-BINDING PROTEIN 1-RELATED"/>
    <property type="match status" value="1"/>
</dbReference>
<evidence type="ECO:0000313" key="3">
    <source>
        <dbReference type="EMBL" id="MDR6240402.1"/>
    </source>
</evidence>
<dbReference type="AlphaFoldDB" id="A0AAE4BU71"/>
<name>A0AAE4BU71_9BACT</name>
<dbReference type="InterPro" id="IPR003325">
    <property type="entry name" value="TerD"/>
</dbReference>
<evidence type="ECO:0000313" key="4">
    <source>
        <dbReference type="Proteomes" id="UP001185092"/>
    </source>
</evidence>
<comment type="caution">
    <text evidence="3">The sequence shown here is derived from an EMBL/GenBank/DDBJ whole genome shotgun (WGS) entry which is preliminary data.</text>
</comment>
<dbReference type="RefSeq" id="WP_309940318.1">
    <property type="nucleotide sequence ID" value="NZ_AP025305.1"/>
</dbReference>
<sequence length="221" mass="24379">MAVTLVKGQKINLVKPGTSGANTSTALKSFCVGLNWGAIEIPADESSFFGIVKKAVGMTGKKVEVDLDASCLMVDKNGKVVDFVFYGDLKSKDRAIIHSGDDLTGDMDGDDGLDNEVITVNLPKINPATEQVFFFLNSYKKQDFAEIPFAKIRMYEGTPSKVNKVFATFDVAGDSSYAGYVSMIMGKLYRRNGEWKFHAIGDPIKERDYKQTINKILKDYV</sequence>
<accession>A0AAE4BU71</accession>
<dbReference type="InterPro" id="IPR051324">
    <property type="entry name" value="Stress/Tellurium_Resist"/>
</dbReference>
<dbReference type="PANTHER" id="PTHR32097:SF17">
    <property type="entry name" value="CAMP-BINDING PROTEIN 1-RELATED"/>
    <property type="match status" value="1"/>
</dbReference>
<organism evidence="3 4">
    <name type="scientific">Aureibacter tunicatorum</name>
    <dbReference type="NCBI Taxonomy" id="866807"/>
    <lineage>
        <taxon>Bacteria</taxon>
        <taxon>Pseudomonadati</taxon>
        <taxon>Bacteroidota</taxon>
        <taxon>Cytophagia</taxon>
        <taxon>Cytophagales</taxon>
        <taxon>Persicobacteraceae</taxon>
        <taxon>Aureibacter</taxon>
    </lineage>
</organism>
<dbReference type="Pfam" id="PF02342">
    <property type="entry name" value="TerD"/>
    <property type="match status" value="1"/>
</dbReference>
<evidence type="ECO:0000256" key="1">
    <source>
        <dbReference type="ARBA" id="ARBA00022686"/>
    </source>
</evidence>
<protein>
    <submittedName>
        <fullName evidence="3">Tellurium resistance protein TerZ</fullName>
    </submittedName>
</protein>
<keyword evidence="1" id="KW-0778">Tellurium resistance</keyword>
<reference evidence="3" key="1">
    <citation type="submission" date="2023-07" db="EMBL/GenBank/DDBJ databases">
        <title>Genomic Encyclopedia of Type Strains, Phase IV (KMG-IV): sequencing the most valuable type-strain genomes for metagenomic binning, comparative biology and taxonomic classification.</title>
        <authorList>
            <person name="Goeker M."/>
        </authorList>
    </citation>
    <scope>NUCLEOTIDE SEQUENCE</scope>
    <source>
        <strain evidence="3">DSM 26174</strain>
    </source>
</reference>